<evidence type="ECO:0000313" key="2">
    <source>
        <dbReference type="Proteomes" id="UP001595379"/>
    </source>
</evidence>
<dbReference type="Proteomes" id="UP001595379">
    <property type="component" value="Unassembled WGS sequence"/>
</dbReference>
<organism evidence="1 2">
    <name type="scientific">Hyphobacterium vulgare</name>
    <dbReference type="NCBI Taxonomy" id="1736751"/>
    <lineage>
        <taxon>Bacteria</taxon>
        <taxon>Pseudomonadati</taxon>
        <taxon>Pseudomonadota</taxon>
        <taxon>Alphaproteobacteria</taxon>
        <taxon>Maricaulales</taxon>
        <taxon>Maricaulaceae</taxon>
        <taxon>Hyphobacterium</taxon>
    </lineage>
</organism>
<proteinExistence type="predicted"/>
<evidence type="ECO:0008006" key="3">
    <source>
        <dbReference type="Google" id="ProtNLM"/>
    </source>
</evidence>
<keyword evidence="2" id="KW-1185">Reference proteome</keyword>
<name>A0ABV6ZVV1_9PROT</name>
<dbReference type="EMBL" id="JBHRSV010000004">
    <property type="protein sequence ID" value="MFC2925498.1"/>
    <property type="molecule type" value="Genomic_DNA"/>
</dbReference>
<gene>
    <name evidence="1" type="ORF">ACFOOR_05215</name>
</gene>
<sequence>MPRNIDEAWDDDGFADFEPVEFCDDDLDRWLNMIEPSLVPIDREQLRLELTEIGTSLRCGHRRGARSFTIRQATKALETLLDQPTVDCGLVARLNGRAQEAVHNQLLMMDVPEQKRAPSLVDALATGEVHETSLREAARRAIDHLNTPPKDRFGSPGKKLSRQRDATLPWAVEELCKLWEQFTGELVTSWNEEGGEYSSHATSKSGRWVTEIVITLTSKHSQSRTRLAIRDFVRKRKNA</sequence>
<evidence type="ECO:0000313" key="1">
    <source>
        <dbReference type="EMBL" id="MFC2925498.1"/>
    </source>
</evidence>
<comment type="caution">
    <text evidence="1">The sequence shown here is derived from an EMBL/GenBank/DDBJ whole genome shotgun (WGS) entry which is preliminary data.</text>
</comment>
<reference evidence="2" key="1">
    <citation type="journal article" date="2019" name="Int. J. Syst. Evol. Microbiol.">
        <title>The Global Catalogue of Microorganisms (GCM) 10K type strain sequencing project: providing services to taxonomists for standard genome sequencing and annotation.</title>
        <authorList>
            <consortium name="The Broad Institute Genomics Platform"/>
            <consortium name="The Broad Institute Genome Sequencing Center for Infectious Disease"/>
            <person name="Wu L."/>
            <person name="Ma J."/>
        </authorList>
    </citation>
    <scope>NUCLEOTIDE SEQUENCE [LARGE SCALE GENOMIC DNA]</scope>
    <source>
        <strain evidence="2">KCTC 52487</strain>
    </source>
</reference>
<dbReference type="RefSeq" id="WP_343165440.1">
    <property type="nucleotide sequence ID" value="NZ_JBHRSV010000004.1"/>
</dbReference>
<accession>A0ABV6ZVV1</accession>
<protein>
    <recommendedName>
        <fullName evidence="3">DUF222 domain-containing protein</fullName>
    </recommendedName>
</protein>